<dbReference type="EMBL" id="JAAKFY010000027">
    <property type="protein sequence ID" value="KAF3832073.1"/>
    <property type="molecule type" value="Genomic_DNA"/>
</dbReference>
<keyword evidence="3" id="KW-1185">Reference proteome</keyword>
<comment type="caution">
    <text evidence="2">The sequence shown here is derived from an EMBL/GenBank/DDBJ whole genome shotgun (WGS) entry which is preliminary data.</text>
</comment>
<organism evidence="2 3">
    <name type="scientific">Dissostichus mawsoni</name>
    <name type="common">Antarctic cod</name>
    <dbReference type="NCBI Taxonomy" id="36200"/>
    <lineage>
        <taxon>Eukaryota</taxon>
        <taxon>Metazoa</taxon>
        <taxon>Chordata</taxon>
        <taxon>Craniata</taxon>
        <taxon>Vertebrata</taxon>
        <taxon>Euteleostomi</taxon>
        <taxon>Actinopterygii</taxon>
        <taxon>Neopterygii</taxon>
        <taxon>Teleostei</taxon>
        <taxon>Neoteleostei</taxon>
        <taxon>Acanthomorphata</taxon>
        <taxon>Eupercaria</taxon>
        <taxon>Perciformes</taxon>
        <taxon>Notothenioidei</taxon>
        <taxon>Nototheniidae</taxon>
        <taxon>Dissostichus</taxon>
    </lineage>
</organism>
<accession>A0A7J5X5H8</accession>
<feature type="compositionally biased region" description="Basic and acidic residues" evidence="1">
    <location>
        <begin position="1"/>
        <end position="22"/>
    </location>
</feature>
<feature type="non-terminal residue" evidence="2">
    <location>
        <position position="217"/>
    </location>
</feature>
<dbReference type="Proteomes" id="UP000518266">
    <property type="component" value="Unassembled WGS sequence"/>
</dbReference>
<protein>
    <submittedName>
        <fullName evidence="2">Uncharacterized protein</fullName>
    </submittedName>
</protein>
<evidence type="ECO:0000256" key="1">
    <source>
        <dbReference type="SAM" id="MobiDB-lite"/>
    </source>
</evidence>
<evidence type="ECO:0000313" key="2">
    <source>
        <dbReference type="EMBL" id="KAF3832073.1"/>
    </source>
</evidence>
<evidence type="ECO:0000313" key="3">
    <source>
        <dbReference type="Proteomes" id="UP000518266"/>
    </source>
</evidence>
<reference evidence="2 3" key="1">
    <citation type="submission" date="2020-03" db="EMBL/GenBank/DDBJ databases">
        <title>Dissostichus mawsoni Genome sequencing and assembly.</title>
        <authorList>
            <person name="Park H."/>
        </authorList>
    </citation>
    <scope>NUCLEOTIDE SEQUENCE [LARGE SCALE GENOMIC DNA]</scope>
    <source>
        <strain evidence="2">DM0001</strain>
        <tissue evidence="2">Muscle</tissue>
    </source>
</reference>
<name>A0A7J5X5H8_DISMA</name>
<dbReference type="AlphaFoldDB" id="A0A7J5X5H8"/>
<sequence>MEKVVPQPDLKKETPAEPEQHTEVSVAAPEKPAEPQINVEEPEEHTDNRPSPQVFKGRRDAGQYYGMGRPHASSACSEAGRRRSQGAEQLQQHQLEEARVAEEIARTAAEEAVRQLEAEQSAKLVVETVPVCNEPSKLQKVNVEVCIPIKSFLLQFPLAVECLERGRKLMHDHNLAPPTLSMPTPPPELAMLTQELQQLSSQARQCCTSIASRLARL</sequence>
<proteinExistence type="predicted"/>
<gene>
    <name evidence="2" type="ORF">F7725_025738</name>
</gene>
<feature type="region of interest" description="Disordered" evidence="1">
    <location>
        <begin position="1"/>
        <end position="94"/>
    </location>
</feature>
<dbReference type="OrthoDB" id="421226at2759"/>